<comment type="caution">
    <text evidence="1">The sequence shown here is derived from an EMBL/GenBank/DDBJ whole genome shotgun (WGS) entry which is preliminary data.</text>
</comment>
<evidence type="ECO:0000313" key="2">
    <source>
        <dbReference type="Proteomes" id="UP000244004"/>
    </source>
</evidence>
<accession>A0A7Z8TID3</accession>
<reference evidence="1 2" key="1">
    <citation type="submission" date="2018-01" db="EMBL/GenBank/DDBJ databases">
        <title>Geographic spread and resistance mechanisms of dominant carbapenem-resistant Enterobacter cloacae complex clones ST171 and ST78.</title>
        <authorList>
            <person name="Gomez-Simmonds A."/>
            <person name="Annavajhala M.K."/>
            <person name="Wang Z."/>
            <person name="Macesic N."/>
            <person name="Hu Y."/>
            <person name="Giddins M.J."/>
            <person name="O'Malley A."/>
            <person name="Toussaint N.C."/>
            <person name="Whittier S."/>
            <person name="Torres V.J."/>
            <person name="Uhlemann A.-C."/>
        </authorList>
    </citation>
    <scope>NUCLEOTIDE SEQUENCE [LARGE SCALE GENOMIC DNA]</scope>
    <source>
        <strain evidence="1 2">78</strain>
    </source>
</reference>
<organism evidence="1 2">
    <name type="scientific">Enterobacter hormaechei</name>
    <dbReference type="NCBI Taxonomy" id="158836"/>
    <lineage>
        <taxon>Bacteria</taxon>
        <taxon>Pseudomonadati</taxon>
        <taxon>Pseudomonadota</taxon>
        <taxon>Gammaproteobacteria</taxon>
        <taxon>Enterobacterales</taxon>
        <taxon>Enterobacteriaceae</taxon>
        <taxon>Enterobacter</taxon>
        <taxon>Enterobacter cloacae complex</taxon>
    </lineage>
</organism>
<proteinExistence type="predicted"/>
<gene>
    <name evidence="1" type="ORF">C1O12_02955</name>
</gene>
<dbReference type="RefSeq" id="WP_022647168.1">
    <property type="nucleotide sequence ID" value="NZ_AP025764.1"/>
</dbReference>
<name>A0A7Z8TID3_9ENTR</name>
<dbReference type="GeneID" id="99704595"/>
<protein>
    <submittedName>
        <fullName evidence="1">Uncharacterized protein</fullName>
    </submittedName>
</protein>
<sequence>MLKKYLIYIPFSVLLTCVLYQLYYTLSFNNFPTITDGATVLLLGKEVAGGNVLLRGWELSTVPFYFTEVVIYALSSLIVGYSKSLAFVIPSILYVVIIWLMFSLSKNKLLSISLLTFFVVFPADMAVTSMLSACIHMGTYAFIFASIILLEKYDATENIVNLIIATIISALSLFSDNISMFIYIIPMILASTVMFAKHREKKYLTLAFSAVVSILISKLIKYGFSVQNGFHLPGINDIRVVTYENISNNINTAIQGTLLFFNANIFGQPLKLSYDTFSIFSRFLGFLALIYFAAKRALRFRCLSFTDILIISSIVLMLAAYVGSNLPRNIWTIRYLVPVYLMLVIFVSREKYENKYILLSVFFAGMASGVSTINIQESNEKHDQFACISEKIKQSGGEFGYATFDYTNSVGIDSTLKIANIKFENGKVVRDRWLTNNEWYNKGNNFFILPDDTQVNIVKTEFGTPHSIEYVCNVFILTYDKNINIE</sequence>
<dbReference type="EMBL" id="PNXT01000001">
    <property type="protein sequence ID" value="PTX87402.1"/>
    <property type="molecule type" value="Genomic_DNA"/>
</dbReference>
<evidence type="ECO:0000313" key="1">
    <source>
        <dbReference type="EMBL" id="PTX87402.1"/>
    </source>
</evidence>
<dbReference type="Proteomes" id="UP000244004">
    <property type="component" value="Unassembled WGS sequence"/>
</dbReference>
<dbReference type="AlphaFoldDB" id="A0A7Z8TID3"/>